<evidence type="ECO:0000313" key="3">
    <source>
        <dbReference type="EMBL" id="MCV7023685.1"/>
    </source>
</evidence>
<dbReference type="AlphaFoldDB" id="A0AAW5SJ86"/>
<dbReference type="EMBL" id="BCTA01000013">
    <property type="protein sequence ID" value="GAT07668.1"/>
    <property type="molecule type" value="Genomic_DNA"/>
</dbReference>
<sequence length="133" mass="14481">MAASSHGGAGNGPTPTATRTDAAHSHLAALLAQGRELDELIARAAVKVVSAWLIDTGRSWLAVDVSRSLPDYPLDTNEALADAVRHLPNAVFCWGLDIRGQYAVRLFDLAMYLQRERGNRSHTTTTTENRENQ</sequence>
<dbReference type="EMBL" id="JACKTI010000029">
    <property type="protein sequence ID" value="MCV7023685.1"/>
    <property type="molecule type" value="Genomic_DNA"/>
</dbReference>
<dbReference type="RefSeq" id="WP_067387469.1">
    <property type="nucleotide sequence ID" value="NZ_BCTA01000013.1"/>
</dbReference>
<reference evidence="3" key="3">
    <citation type="journal article" date="2022" name="BMC Genomics">
        <title>Comparative genome analysis of mycobacteria focusing on tRNA and non-coding RNA.</title>
        <authorList>
            <person name="Behra P.R.K."/>
            <person name="Pettersson B.M.F."/>
            <person name="Ramesh M."/>
            <person name="Das S."/>
            <person name="Dasgupta S."/>
            <person name="Kirsebom L.A."/>
        </authorList>
    </citation>
    <scope>NUCLEOTIDE SEQUENCE</scope>
    <source>
        <strain evidence="3">DSM 44203</strain>
    </source>
</reference>
<dbReference type="Proteomes" id="UP001207528">
    <property type="component" value="Unassembled WGS sequence"/>
</dbReference>
<evidence type="ECO:0000313" key="2">
    <source>
        <dbReference type="EMBL" id="GAT07668.1"/>
    </source>
</evidence>
<evidence type="ECO:0000313" key="4">
    <source>
        <dbReference type="Proteomes" id="UP000069773"/>
    </source>
</evidence>
<dbReference type="Proteomes" id="UP000069773">
    <property type="component" value="Unassembled WGS sequence"/>
</dbReference>
<accession>A0AAW5SJ86</accession>
<feature type="region of interest" description="Disordered" evidence="1">
    <location>
        <begin position="1"/>
        <end position="20"/>
    </location>
</feature>
<evidence type="ECO:0000313" key="5">
    <source>
        <dbReference type="Proteomes" id="UP001207528"/>
    </source>
</evidence>
<gene>
    <name evidence="3" type="ORF">H7I77_10035</name>
    <name evidence="2" type="ORF">RMCN_0801</name>
</gene>
<reference evidence="2 4" key="1">
    <citation type="journal article" date="2016" name="Genome Announc.">
        <title>Draft Genome Sequences of Five Rapidly Growing Mycobacterium Species, M. thermoresistibile, M. fortuitum subsp. acetamidolyticum, M. canariasense, M. brisbanense, and M. novocastrense.</title>
        <authorList>
            <person name="Katahira K."/>
            <person name="Ogura Y."/>
            <person name="Gotoh Y."/>
            <person name="Hayashi T."/>
        </authorList>
    </citation>
    <scope>NUCLEOTIDE SEQUENCE [LARGE SCALE GENOMIC DNA]</scope>
    <source>
        <strain evidence="2 4">JCM18114</strain>
    </source>
</reference>
<evidence type="ECO:0000256" key="1">
    <source>
        <dbReference type="SAM" id="MobiDB-lite"/>
    </source>
</evidence>
<organism evidence="3 5">
    <name type="scientific">Mycolicibacterium novocastrense</name>
    <name type="common">Mycobacterium novocastrense</name>
    <dbReference type="NCBI Taxonomy" id="59813"/>
    <lineage>
        <taxon>Bacteria</taxon>
        <taxon>Bacillati</taxon>
        <taxon>Actinomycetota</taxon>
        <taxon>Actinomycetes</taxon>
        <taxon>Mycobacteriales</taxon>
        <taxon>Mycobacteriaceae</taxon>
        <taxon>Mycolicibacterium</taxon>
    </lineage>
</organism>
<reference evidence="3" key="2">
    <citation type="submission" date="2020-07" db="EMBL/GenBank/DDBJ databases">
        <authorList>
            <person name="Pettersson B.M.F."/>
            <person name="Behra P.R.K."/>
            <person name="Ramesh M."/>
            <person name="Das S."/>
            <person name="Dasgupta S."/>
            <person name="Kirsebom L.A."/>
        </authorList>
    </citation>
    <scope>NUCLEOTIDE SEQUENCE</scope>
    <source>
        <strain evidence="3">DSM 44203</strain>
    </source>
</reference>
<proteinExistence type="predicted"/>
<name>A0AAW5SJ86_MYCNV</name>
<comment type="caution">
    <text evidence="3">The sequence shown here is derived from an EMBL/GenBank/DDBJ whole genome shotgun (WGS) entry which is preliminary data.</text>
</comment>
<keyword evidence="4" id="KW-1185">Reference proteome</keyword>
<protein>
    <submittedName>
        <fullName evidence="3">Uncharacterized protein</fullName>
    </submittedName>
</protein>